<organism evidence="1">
    <name type="scientific">marine sediment metagenome</name>
    <dbReference type="NCBI Taxonomy" id="412755"/>
    <lineage>
        <taxon>unclassified sequences</taxon>
        <taxon>metagenomes</taxon>
        <taxon>ecological metagenomes</taxon>
    </lineage>
</organism>
<reference evidence="1" key="1">
    <citation type="journal article" date="2015" name="Nature">
        <title>Complex archaea that bridge the gap between prokaryotes and eukaryotes.</title>
        <authorList>
            <person name="Spang A."/>
            <person name="Saw J.H."/>
            <person name="Jorgensen S.L."/>
            <person name="Zaremba-Niedzwiedzka K."/>
            <person name="Martijn J."/>
            <person name="Lind A.E."/>
            <person name="van Eijk R."/>
            <person name="Schleper C."/>
            <person name="Guy L."/>
            <person name="Ettema T.J."/>
        </authorList>
    </citation>
    <scope>NUCLEOTIDE SEQUENCE</scope>
</reference>
<accession>A0A0F8ZJF1</accession>
<dbReference type="AlphaFoldDB" id="A0A0F8ZJF1"/>
<proteinExistence type="predicted"/>
<name>A0A0F8ZJF1_9ZZZZ</name>
<gene>
    <name evidence="1" type="ORF">LCGC14_3027870</name>
</gene>
<protein>
    <submittedName>
        <fullName evidence="1">Uncharacterized protein</fullName>
    </submittedName>
</protein>
<evidence type="ECO:0000313" key="1">
    <source>
        <dbReference type="EMBL" id="KKK60086.1"/>
    </source>
</evidence>
<comment type="caution">
    <text evidence="1">The sequence shown here is derived from an EMBL/GenBank/DDBJ whole genome shotgun (WGS) entry which is preliminary data.</text>
</comment>
<dbReference type="EMBL" id="LAZR01063147">
    <property type="protein sequence ID" value="KKK60086.1"/>
    <property type="molecule type" value="Genomic_DNA"/>
</dbReference>
<sequence>MNKEHQKADKKTQLLGSLLLFTQYFYEKRTGRPFELSEPRGQESHYITICRELTKTVRNSEFNRLIINCPPRYGKTELLIHYVAWSLASNPSSNFLDISFNFPDELSRSFIYWSISSMIKLDVSIRILEE</sequence>